<dbReference type="GO" id="GO:0000976">
    <property type="term" value="F:transcription cis-regulatory region binding"/>
    <property type="evidence" value="ECO:0007669"/>
    <property type="project" value="TreeGrafter"/>
</dbReference>
<protein>
    <submittedName>
        <fullName evidence="6">DNA-binding transcriptional regulator, AcrR family</fullName>
    </submittedName>
</protein>
<sequence>MAEEGVRAARKRETRERIAAAAMELFAEHGFHAVPVSEVARAAGVTEKTVFNHFASKEDLVYSHDTRFEAALVAAVQDRGDGSVLGAVRDFLLARYATMPTDPDAQARLRTLAALVADSETLRAREQAILARYADRLAAAIAADQRCAPGDLRPRIAADALVSVHRAAIDAFRRGALSGRPPAEYGPQVVGAAEQAFALLAHGLDDFATGPHDP</sequence>
<keyword evidence="1" id="KW-0805">Transcription regulation</keyword>
<evidence type="ECO:0000256" key="3">
    <source>
        <dbReference type="ARBA" id="ARBA00023163"/>
    </source>
</evidence>
<dbReference type="PANTHER" id="PTHR30055:SF234">
    <property type="entry name" value="HTH-TYPE TRANSCRIPTIONAL REGULATOR BETI"/>
    <property type="match status" value="1"/>
</dbReference>
<evidence type="ECO:0000313" key="7">
    <source>
        <dbReference type="Proteomes" id="UP000183413"/>
    </source>
</evidence>
<dbReference type="PRINTS" id="PR00455">
    <property type="entry name" value="HTHTETR"/>
</dbReference>
<reference evidence="6 7" key="1">
    <citation type="submission" date="2016-10" db="EMBL/GenBank/DDBJ databases">
        <authorList>
            <person name="de Groot N.N."/>
        </authorList>
    </citation>
    <scope>NUCLEOTIDE SEQUENCE [LARGE SCALE GENOMIC DNA]</scope>
    <source>
        <strain evidence="6 7">DSM 43067</strain>
    </source>
</reference>
<dbReference type="AlphaFoldDB" id="A0A1I5REJ5"/>
<dbReference type="Proteomes" id="UP000183413">
    <property type="component" value="Unassembled WGS sequence"/>
</dbReference>
<dbReference type="InterPro" id="IPR009057">
    <property type="entry name" value="Homeodomain-like_sf"/>
</dbReference>
<accession>A0A1I5REJ5</accession>
<dbReference type="InterPro" id="IPR001647">
    <property type="entry name" value="HTH_TetR"/>
</dbReference>
<evidence type="ECO:0000256" key="2">
    <source>
        <dbReference type="ARBA" id="ARBA00023125"/>
    </source>
</evidence>
<keyword evidence="2 4" id="KW-0238">DNA-binding</keyword>
<organism evidence="6 7">
    <name type="scientific">Actinomadura madurae</name>
    <dbReference type="NCBI Taxonomy" id="1993"/>
    <lineage>
        <taxon>Bacteria</taxon>
        <taxon>Bacillati</taxon>
        <taxon>Actinomycetota</taxon>
        <taxon>Actinomycetes</taxon>
        <taxon>Streptosporangiales</taxon>
        <taxon>Thermomonosporaceae</taxon>
        <taxon>Actinomadura</taxon>
    </lineage>
</organism>
<dbReference type="Gene3D" id="1.10.357.10">
    <property type="entry name" value="Tetracycline Repressor, domain 2"/>
    <property type="match status" value="1"/>
</dbReference>
<keyword evidence="3" id="KW-0804">Transcription</keyword>
<evidence type="ECO:0000313" key="6">
    <source>
        <dbReference type="EMBL" id="SFP56974.1"/>
    </source>
</evidence>
<proteinExistence type="predicted"/>
<feature type="domain" description="HTH tetR-type" evidence="5">
    <location>
        <begin position="12"/>
        <end position="72"/>
    </location>
</feature>
<evidence type="ECO:0000256" key="1">
    <source>
        <dbReference type="ARBA" id="ARBA00023015"/>
    </source>
</evidence>
<dbReference type="eggNOG" id="COG1309">
    <property type="taxonomic scope" value="Bacteria"/>
</dbReference>
<dbReference type="SUPFAM" id="SSF46689">
    <property type="entry name" value="Homeodomain-like"/>
    <property type="match status" value="1"/>
</dbReference>
<dbReference type="Gene3D" id="1.10.10.60">
    <property type="entry name" value="Homeodomain-like"/>
    <property type="match status" value="1"/>
</dbReference>
<keyword evidence="7" id="KW-1185">Reference proteome</keyword>
<dbReference type="GO" id="GO:0003700">
    <property type="term" value="F:DNA-binding transcription factor activity"/>
    <property type="evidence" value="ECO:0007669"/>
    <property type="project" value="TreeGrafter"/>
</dbReference>
<dbReference type="InParanoid" id="A0A1I5REJ5"/>
<dbReference type="InterPro" id="IPR050109">
    <property type="entry name" value="HTH-type_TetR-like_transc_reg"/>
</dbReference>
<dbReference type="Pfam" id="PF00440">
    <property type="entry name" value="TetR_N"/>
    <property type="match status" value="1"/>
</dbReference>
<feature type="DNA-binding region" description="H-T-H motif" evidence="4">
    <location>
        <begin position="35"/>
        <end position="54"/>
    </location>
</feature>
<dbReference type="STRING" id="1993.SAMN04489713_11593"/>
<name>A0A1I5REJ5_9ACTN</name>
<dbReference type="EMBL" id="FOVH01000015">
    <property type="protein sequence ID" value="SFP56974.1"/>
    <property type="molecule type" value="Genomic_DNA"/>
</dbReference>
<evidence type="ECO:0000259" key="5">
    <source>
        <dbReference type="PROSITE" id="PS50977"/>
    </source>
</evidence>
<evidence type="ECO:0000256" key="4">
    <source>
        <dbReference type="PROSITE-ProRule" id="PRU00335"/>
    </source>
</evidence>
<dbReference type="PROSITE" id="PS50977">
    <property type="entry name" value="HTH_TETR_2"/>
    <property type="match status" value="1"/>
</dbReference>
<gene>
    <name evidence="6" type="ORF">SAMN04489713_11593</name>
</gene>
<dbReference type="PANTHER" id="PTHR30055">
    <property type="entry name" value="HTH-TYPE TRANSCRIPTIONAL REGULATOR RUTR"/>
    <property type="match status" value="1"/>
</dbReference>